<dbReference type="PANTHER" id="PTHR13471:SF0">
    <property type="entry name" value="NUCLEAR EXOSOME REGULATOR NRDE2"/>
    <property type="match status" value="1"/>
</dbReference>
<evidence type="ECO:0000256" key="4">
    <source>
        <dbReference type="SAM" id="MobiDB-lite"/>
    </source>
</evidence>
<dbReference type="InterPro" id="IPR013633">
    <property type="entry name" value="NRDE-2"/>
</dbReference>
<sequence>MSAGPSVVRTEIKKPLTSDSGTKDNTKLTLPSCFRKNVNKKQENDLYEIDLHRDRANLTVQYTRIPKYNLSLYRSQKPLGSKIMKHRPKRTIRYFHPNLIEQTTDEIQYSSSVHDSETKSHIEKLNIKVREQPHSYELWKELIDYQQYIIDKKSLLFEKQLSIIDRAIELNPNRLMFKLLKLNIKTKCPFVEREQLMIEWNSFVTNDTLKSSDDKTINDTWFSYVQFLSNHIEIFSIEKLLLCFKNYFINYKYRLETRSEKEKKLIINHMIDMFHLLTCLLKESGYYERALGLYQTMIDINIDIQGQRNNNFQMKVQSYEDKWNSRKTRFGEPNYGSGDLPSTTTNDQIIVDNIEKELINLSSNENKLFDQQSSLLSWSKIEQGREQYFQTLMNNGIHLTSKIIGLMSDSSQIDDSTNVLFDRHIQPFIFELIDHRQFVQLIVHFLHFLNGLPLALSTTYSTSILNELLSSMKISLSSLNQEQLFIQTELTYLWNITNQKQQHSLKTEQVFSYDFINRVYQQIITLPSIKNHRIDFILLYWYYLASNLYELKQQNATHQYKIRLKTLQLTIKKYLSLDEYRTCLRLYTHYARLECEYLKRPNECKRLLELCFETIKTGDQSQSFENSYALCHWLVTYIFYEYECYSLFDRMFTNILNKTKVTIQSENNTNLLSIMEYIFYRLFQTNQLTDIMTLVQNCFRTEEIKSKWDQKSVNDWASYLRTNMTMCIYLFIISLCHLYITTSSFVIVSNFLIDTILPLFKKQQQGSAHLDLIIKFYLCLLWRELFNKQKLTYGDCTSYLKNIFDNLNCQCLLLLKFSSIYTIELPLYNKFVRDYEQQILSFKNNPTTQCRLISKTYALIHCLLRHLKIKQFTPTINNNDRPVSGYENRLHHMIKTIVDDYSNYFEFWSFFIHIERTQLKSIDSYSMTKSHYKSILYDSVQNCPWSKVLYMKVIENSIDENEWKLFSNVMMKSGIRMYFTIEELEVLKELVTIKNDT</sequence>
<feature type="region of interest" description="Disordered" evidence="4">
    <location>
        <begin position="1"/>
        <end position="25"/>
    </location>
</feature>
<evidence type="ECO:0000313" key="7">
    <source>
        <dbReference type="Proteomes" id="UP000663829"/>
    </source>
</evidence>
<name>A0A813W9D5_9BILA</name>
<comment type="similarity">
    <text evidence="2">Belongs to the NRDE2 family.</text>
</comment>
<proteinExistence type="inferred from homology"/>
<accession>A0A813W9D5</accession>
<evidence type="ECO:0000256" key="1">
    <source>
        <dbReference type="ARBA" id="ARBA00004123"/>
    </source>
</evidence>
<dbReference type="GO" id="GO:0071013">
    <property type="term" value="C:catalytic step 2 spliceosome"/>
    <property type="evidence" value="ECO:0007669"/>
    <property type="project" value="TreeGrafter"/>
</dbReference>
<dbReference type="AlphaFoldDB" id="A0A813W9D5"/>
<dbReference type="Proteomes" id="UP000663829">
    <property type="component" value="Unassembled WGS sequence"/>
</dbReference>
<gene>
    <name evidence="5" type="ORF">GPM918_LOCUS6242</name>
    <name evidence="6" type="ORF">SRO942_LOCUS6242</name>
</gene>
<dbReference type="Proteomes" id="UP000681722">
    <property type="component" value="Unassembled WGS sequence"/>
</dbReference>
<dbReference type="GO" id="GO:1902369">
    <property type="term" value="P:negative regulation of RNA catabolic process"/>
    <property type="evidence" value="ECO:0007669"/>
    <property type="project" value="TreeGrafter"/>
</dbReference>
<comment type="caution">
    <text evidence="5">The sequence shown here is derived from an EMBL/GenBank/DDBJ whole genome shotgun (WGS) entry which is preliminary data.</text>
</comment>
<evidence type="ECO:0000256" key="3">
    <source>
        <dbReference type="ARBA" id="ARBA00023242"/>
    </source>
</evidence>
<protein>
    <submittedName>
        <fullName evidence="5">Uncharacterized protein</fullName>
    </submittedName>
</protein>
<dbReference type="OrthoDB" id="297219at2759"/>
<evidence type="ECO:0000256" key="2">
    <source>
        <dbReference type="ARBA" id="ARBA00009265"/>
    </source>
</evidence>
<feature type="compositionally biased region" description="Basic and acidic residues" evidence="4">
    <location>
        <begin position="10"/>
        <end position="25"/>
    </location>
</feature>
<dbReference type="Pfam" id="PF08424">
    <property type="entry name" value="NRDE-2"/>
    <property type="match status" value="1"/>
</dbReference>
<dbReference type="PANTHER" id="PTHR13471">
    <property type="entry name" value="TETRATRICOPEPTIDE-LIKE HELICAL"/>
    <property type="match status" value="1"/>
</dbReference>
<keyword evidence="7" id="KW-1185">Reference proteome</keyword>
<evidence type="ECO:0000313" key="6">
    <source>
        <dbReference type="EMBL" id="CAF3642016.1"/>
    </source>
</evidence>
<comment type="subcellular location">
    <subcellularLocation>
        <location evidence="1">Nucleus</location>
    </subcellularLocation>
</comment>
<dbReference type="EMBL" id="CAJOBC010000951">
    <property type="protein sequence ID" value="CAF3642016.1"/>
    <property type="molecule type" value="Genomic_DNA"/>
</dbReference>
<evidence type="ECO:0000313" key="5">
    <source>
        <dbReference type="EMBL" id="CAF0854264.1"/>
    </source>
</evidence>
<dbReference type="GO" id="GO:0031048">
    <property type="term" value="P:regulatory ncRNA-mediated heterochromatin formation"/>
    <property type="evidence" value="ECO:0007669"/>
    <property type="project" value="TreeGrafter"/>
</dbReference>
<dbReference type="EMBL" id="CAJNOQ010000951">
    <property type="protein sequence ID" value="CAF0854264.1"/>
    <property type="molecule type" value="Genomic_DNA"/>
</dbReference>
<organism evidence="5 7">
    <name type="scientific">Didymodactylos carnosus</name>
    <dbReference type="NCBI Taxonomy" id="1234261"/>
    <lineage>
        <taxon>Eukaryota</taxon>
        <taxon>Metazoa</taxon>
        <taxon>Spiralia</taxon>
        <taxon>Gnathifera</taxon>
        <taxon>Rotifera</taxon>
        <taxon>Eurotatoria</taxon>
        <taxon>Bdelloidea</taxon>
        <taxon>Philodinida</taxon>
        <taxon>Philodinidae</taxon>
        <taxon>Didymodactylos</taxon>
    </lineage>
</organism>
<keyword evidence="3" id="KW-0539">Nucleus</keyword>
<reference evidence="5" key="1">
    <citation type="submission" date="2021-02" db="EMBL/GenBank/DDBJ databases">
        <authorList>
            <person name="Nowell W R."/>
        </authorList>
    </citation>
    <scope>NUCLEOTIDE SEQUENCE</scope>
</reference>